<accession>A0A4R0Q3D2</accession>
<reference evidence="2 3" key="1">
    <citation type="submission" date="2019-02" db="EMBL/GenBank/DDBJ databases">
        <title>Pedobacter sp. RP-3-21 sp. nov., isolated from Arctic soil.</title>
        <authorList>
            <person name="Dahal R.H."/>
        </authorList>
    </citation>
    <scope>NUCLEOTIDE SEQUENCE [LARGE SCALE GENOMIC DNA]</scope>
    <source>
        <strain evidence="2 3">RP-3-21</strain>
    </source>
</reference>
<organism evidence="2 3">
    <name type="scientific">Pedobacter psychrodurus</name>
    <dbReference type="NCBI Taxonomy" id="2530456"/>
    <lineage>
        <taxon>Bacteria</taxon>
        <taxon>Pseudomonadati</taxon>
        <taxon>Bacteroidota</taxon>
        <taxon>Sphingobacteriia</taxon>
        <taxon>Sphingobacteriales</taxon>
        <taxon>Sphingobacteriaceae</taxon>
        <taxon>Pedobacter</taxon>
    </lineage>
</organism>
<dbReference type="RefSeq" id="WP_131526916.1">
    <property type="nucleotide sequence ID" value="NZ_SJSO01000002.1"/>
</dbReference>
<dbReference type="EMBL" id="SJSO01000002">
    <property type="protein sequence ID" value="TCD28994.1"/>
    <property type="molecule type" value="Genomic_DNA"/>
</dbReference>
<gene>
    <name evidence="2" type="ORF">EZ456_02205</name>
</gene>
<evidence type="ECO:0000313" key="2">
    <source>
        <dbReference type="EMBL" id="TCD28994.1"/>
    </source>
</evidence>
<feature type="chain" id="PRO_5020365369" description="GLPGLI family protein" evidence="1">
    <location>
        <begin position="21"/>
        <end position="204"/>
    </location>
</feature>
<dbReference type="OrthoDB" id="881598at2"/>
<proteinExistence type="predicted"/>
<comment type="caution">
    <text evidence="2">The sequence shown here is derived from an EMBL/GenBank/DDBJ whole genome shotgun (WGS) entry which is preliminary data.</text>
</comment>
<keyword evidence="1" id="KW-0732">Signal</keyword>
<sequence>MKDKIIFILMLTLCSAITFAQKKHSATPLFKFLKANADSTIVMSYESSWGINPVYFMLSKKGDTINAYTYKIAVVLDQRNVVPHNIQYRLYQNTQALADVNSNFYINYLSSDSLKNFWKEIVALKPWNINDDQTDGAGCPVEKDSLQRQIRDGSTIKLHLITKKEIKELSFYAPEYYEKQICPGRVGRQTILRIEKLFETYVQK</sequence>
<dbReference type="Proteomes" id="UP000293925">
    <property type="component" value="Unassembled WGS sequence"/>
</dbReference>
<name>A0A4R0Q3D2_9SPHI</name>
<dbReference type="AlphaFoldDB" id="A0A4R0Q3D2"/>
<evidence type="ECO:0000256" key="1">
    <source>
        <dbReference type="SAM" id="SignalP"/>
    </source>
</evidence>
<evidence type="ECO:0008006" key="4">
    <source>
        <dbReference type="Google" id="ProtNLM"/>
    </source>
</evidence>
<feature type="signal peptide" evidence="1">
    <location>
        <begin position="1"/>
        <end position="20"/>
    </location>
</feature>
<keyword evidence="3" id="KW-1185">Reference proteome</keyword>
<evidence type="ECO:0000313" key="3">
    <source>
        <dbReference type="Proteomes" id="UP000293925"/>
    </source>
</evidence>
<protein>
    <recommendedName>
        <fullName evidence="4">GLPGLI family protein</fullName>
    </recommendedName>
</protein>